<reference evidence="6 8" key="2">
    <citation type="journal article" date="2015" name="Genome Announc.">
        <title>Expanding the biotechnology potential of lactobacilli through comparative genomics of 213 strains and associated genera.</title>
        <authorList>
            <person name="Sun Z."/>
            <person name="Harris H.M."/>
            <person name="McCann A."/>
            <person name="Guo C."/>
            <person name="Argimon S."/>
            <person name="Zhang W."/>
            <person name="Yang X."/>
            <person name="Jeffery I.B."/>
            <person name="Cooney J.C."/>
            <person name="Kagawa T.F."/>
            <person name="Liu W."/>
            <person name="Song Y."/>
            <person name="Salvetti E."/>
            <person name="Wrobel A."/>
            <person name="Rasinkangas P."/>
            <person name="Parkhill J."/>
            <person name="Rea M.C."/>
            <person name="O'Sullivan O."/>
            <person name="Ritari J."/>
            <person name="Douillard F.P."/>
            <person name="Paul Ross R."/>
            <person name="Yang R."/>
            <person name="Briner A.E."/>
            <person name="Felis G.E."/>
            <person name="de Vos W.M."/>
            <person name="Barrangou R."/>
            <person name="Klaenhammer T.R."/>
            <person name="Caufield P.W."/>
            <person name="Cui Y."/>
            <person name="Zhang H."/>
            <person name="O'Toole P.W."/>
        </authorList>
    </citation>
    <scope>NUCLEOTIDE SEQUENCE [LARGE SCALE GENOMIC DNA]</scope>
    <source>
        <strain evidence="6 8">DSM 16041</strain>
    </source>
</reference>
<protein>
    <submittedName>
        <fullName evidence="5">LytTr DNA-binding domain protein</fullName>
    </submittedName>
</protein>
<dbReference type="STRING" id="525309.HMPREF0494_0800"/>
<evidence type="ECO:0000256" key="1">
    <source>
        <dbReference type="ARBA" id="ARBA00022490"/>
    </source>
</evidence>
<dbReference type="PROSITE" id="PS50930">
    <property type="entry name" value="HTH_LYTTR"/>
    <property type="match status" value="1"/>
</dbReference>
<dbReference type="PATRIC" id="fig|525309.8.peg.1059"/>
<dbReference type="AlphaFoldDB" id="C8P656"/>
<sequence>MNVYILEDQWAQQVHLEKILHEIEAAHKLAPFKINLFSNTTDFLNSLPSPSVENLFLLDLEINGDTLAGLKVSQHIRQNDLFASIIFITIHNELLPTTYNYESEALDFIAKDQDNIKEKLTKDLLHVANKLAHFSTPTITLKVTSGFLRVSLDDIVYFEPSPTNTHQSLMHTVNNQVTTINANLNQLLDRSPLFFRTHKHCLVNLSKVSKIDTHNHLVTLNGAQHPQPLSQLKNKALLSKLGELNDQFYSINS</sequence>
<feature type="domain" description="HTH LytTR-type" evidence="4">
    <location>
        <begin position="139"/>
        <end position="243"/>
    </location>
</feature>
<dbReference type="Proteomes" id="UP000003675">
    <property type="component" value="Unassembled WGS sequence"/>
</dbReference>
<keyword evidence="8" id="KW-1185">Reference proteome</keyword>
<dbReference type="EMBL" id="ACLL01000019">
    <property type="protein sequence ID" value="EEW54025.1"/>
    <property type="molecule type" value="Genomic_DNA"/>
</dbReference>
<keyword evidence="2" id="KW-0902">Two-component regulatory system</keyword>
<dbReference type="Proteomes" id="UP000051883">
    <property type="component" value="Unassembled WGS sequence"/>
</dbReference>
<evidence type="ECO:0000313" key="7">
    <source>
        <dbReference type="Proteomes" id="UP000003675"/>
    </source>
</evidence>
<keyword evidence="5" id="KW-0238">DNA-binding</keyword>
<dbReference type="SUPFAM" id="SSF52172">
    <property type="entry name" value="CheY-like"/>
    <property type="match status" value="1"/>
</dbReference>
<keyword evidence="3" id="KW-0010">Activator</keyword>
<proteinExistence type="predicted"/>
<evidence type="ECO:0000313" key="8">
    <source>
        <dbReference type="Proteomes" id="UP000051883"/>
    </source>
</evidence>
<evidence type="ECO:0000256" key="2">
    <source>
        <dbReference type="ARBA" id="ARBA00023012"/>
    </source>
</evidence>
<accession>C8P656</accession>
<dbReference type="PANTHER" id="PTHR37299">
    <property type="entry name" value="TRANSCRIPTIONAL REGULATOR-RELATED"/>
    <property type="match status" value="1"/>
</dbReference>
<dbReference type="EMBL" id="AZDK01000026">
    <property type="protein sequence ID" value="KRK57245.1"/>
    <property type="molecule type" value="Genomic_DNA"/>
</dbReference>
<evidence type="ECO:0000259" key="4">
    <source>
        <dbReference type="PROSITE" id="PS50930"/>
    </source>
</evidence>
<dbReference type="PANTHER" id="PTHR37299:SF3">
    <property type="entry name" value="STAGE 0 SPORULATION PROTEIN A HOMOLOG"/>
    <property type="match status" value="1"/>
</dbReference>
<dbReference type="HOGENOM" id="CLU_000445_14_6_9"/>
<organism evidence="5 7">
    <name type="scientific">Limosilactobacillus antri DSM 16041</name>
    <dbReference type="NCBI Taxonomy" id="525309"/>
    <lineage>
        <taxon>Bacteria</taxon>
        <taxon>Bacillati</taxon>
        <taxon>Bacillota</taxon>
        <taxon>Bacilli</taxon>
        <taxon>Lactobacillales</taxon>
        <taxon>Lactobacillaceae</taxon>
        <taxon>Limosilactobacillus</taxon>
    </lineage>
</organism>
<dbReference type="Gene3D" id="2.40.50.1020">
    <property type="entry name" value="LytTr DNA-binding domain"/>
    <property type="match status" value="1"/>
</dbReference>
<dbReference type="eggNOG" id="COG3279">
    <property type="taxonomic scope" value="Bacteria"/>
</dbReference>
<dbReference type="InterPro" id="IPR011006">
    <property type="entry name" value="CheY-like_superfamily"/>
</dbReference>
<gene>
    <name evidence="6" type="ORF">FC31_GL001049</name>
    <name evidence="5" type="ORF">HMPREF0494_0800</name>
</gene>
<dbReference type="GO" id="GO:0003677">
    <property type="term" value="F:DNA binding"/>
    <property type="evidence" value="ECO:0007669"/>
    <property type="project" value="UniProtKB-KW"/>
</dbReference>
<dbReference type="InterPro" id="IPR007492">
    <property type="entry name" value="LytTR_DNA-bd_dom"/>
</dbReference>
<evidence type="ECO:0000313" key="6">
    <source>
        <dbReference type="EMBL" id="KRK57245.1"/>
    </source>
</evidence>
<dbReference type="RefSeq" id="WP_007124103.1">
    <property type="nucleotide sequence ID" value="NZ_AZDK01000026.1"/>
</dbReference>
<reference evidence="5 7" key="1">
    <citation type="submission" date="2009-09" db="EMBL/GenBank/DDBJ databases">
        <authorList>
            <person name="Qin X."/>
            <person name="Bachman B."/>
            <person name="Battles P."/>
            <person name="Bell A."/>
            <person name="Bess C."/>
            <person name="Bickham C."/>
            <person name="Chaboub L."/>
            <person name="Chen D."/>
            <person name="Coyle M."/>
            <person name="Deiros D.R."/>
            <person name="Dinh H."/>
            <person name="Forbes L."/>
            <person name="Fowler G."/>
            <person name="Francisco L."/>
            <person name="Fu Q."/>
            <person name="Gubbala S."/>
            <person name="Hale W."/>
            <person name="Han Y."/>
            <person name="Hemphill L."/>
            <person name="Highlander S.K."/>
            <person name="Hirani K."/>
            <person name="Hogues M."/>
            <person name="Jackson L."/>
            <person name="Jakkamsetti A."/>
            <person name="Javaid M."/>
            <person name="Jiang H."/>
            <person name="Korchina V."/>
            <person name="Kovar C."/>
            <person name="Lara F."/>
            <person name="Lee S."/>
            <person name="Mata R."/>
            <person name="Mathew T."/>
            <person name="Moen C."/>
            <person name="Morales K."/>
            <person name="Munidasa M."/>
            <person name="Nazareth L."/>
            <person name="Ngo R."/>
            <person name="Nguyen L."/>
            <person name="Okwuonu G."/>
            <person name="Ongeri F."/>
            <person name="Patil S."/>
            <person name="Petrosino J."/>
            <person name="Pham C."/>
            <person name="Pham P."/>
            <person name="Pu L.-L."/>
            <person name="Puazo M."/>
            <person name="Raj R."/>
            <person name="Reid J."/>
            <person name="Rouhana J."/>
            <person name="Saada N."/>
            <person name="Shang Y."/>
            <person name="Simmons D."/>
            <person name="Thornton R."/>
            <person name="Warren J."/>
            <person name="Weissenberger G."/>
            <person name="Zhang J."/>
            <person name="Zhang L."/>
            <person name="Zhou C."/>
            <person name="Zhu D."/>
            <person name="Muzny D."/>
            <person name="Worley K."/>
            <person name="Gibbs R."/>
        </authorList>
    </citation>
    <scope>NUCLEOTIDE SEQUENCE [LARGE SCALE GENOMIC DNA]</scope>
    <source>
        <strain evidence="5 7">DSM 16041</strain>
    </source>
</reference>
<dbReference type="Pfam" id="PF04397">
    <property type="entry name" value="LytTR"/>
    <property type="match status" value="1"/>
</dbReference>
<dbReference type="SMART" id="SM00850">
    <property type="entry name" value="LytTR"/>
    <property type="match status" value="1"/>
</dbReference>
<dbReference type="Gene3D" id="3.40.50.2300">
    <property type="match status" value="1"/>
</dbReference>
<comment type="caution">
    <text evidence="5">The sequence shown here is derived from an EMBL/GenBank/DDBJ whole genome shotgun (WGS) entry which is preliminary data.</text>
</comment>
<dbReference type="InterPro" id="IPR046947">
    <property type="entry name" value="LytR-like"/>
</dbReference>
<dbReference type="GO" id="GO:0000156">
    <property type="term" value="F:phosphorelay response regulator activity"/>
    <property type="evidence" value="ECO:0007669"/>
    <property type="project" value="InterPro"/>
</dbReference>
<keyword evidence="1" id="KW-0963">Cytoplasm</keyword>
<dbReference type="OrthoDB" id="9809318at2"/>
<evidence type="ECO:0000313" key="5">
    <source>
        <dbReference type="EMBL" id="EEW54025.1"/>
    </source>
</evidence>
<name>C8P656_9LACO</name>
<evidence type="ECO:0000256" key="3">
    <source>
        <dbReference type="ARBA" id="ARBA00023159"/>
    </source>
</evidence>